<keyword evidence="3" id="KW-1185">Reference proteome</keyword>
<sequence length="165" mass="16759">MAPGIGRRGRRGRGRGSYVTQGRRGSSATQGGHGNSASQGGCGSSVGGYGGFVSHDGRGGSVTQGGHGSFSSQGGCGSSTSLGDPSATTSGSGAICGPTCGKKTVLSAKSATGGKLPVTFDTACRQPICVNAERFNNEIGYILRHHDIFYHKEWRLVPGDERAPL</sequence>
<protein>
    <submittedName>
        <fullName evidence="2">Uncharacterized protein</fullName>
    </submittedName>
</protein>
<gene>
    <name evidence="2" type="ORF">PanWU01x14_002910</name>
</gene>
<feature type="compositionally biased region" description="Polar residues" evidence="1">
    <location>
        <begin position="18"/>
        <end position="30"/>
    </location>
</feature>
<feature type="region of interest" description="Disordered" evidence="1">
    <location>
        <begin position="1"/>
        <end position="41"/>
    </location>
</feature>
<name>A0A2P5E5A6_PARAD</name>
<feature type="region of interest" description="Disordered" evidence="1">
    <location>
        <begin position="53"/>
        <end position="93"/>
    </location>
</feature>
<organism evidence="2 3">
    <name type="scientific">Parasponia andersonii</name>
    <name type="common">Sponia andersonii</name>
    <dbReference type="NCBI Taxonomy" id="3476"/>
    <lineage>
        <taxon>Eukaryota</taxon>
        <taxon>Viridiplantae</taxon>
        <taxon>Streptophyta</taxon>
        <taxon>Embryophyta</taxon>
        <taxon>Tracheophyta</taxon>
        <taxon>Spermatophyta</taxon>
        <taxon>Magnoliopsida</taxon>
        <taxon>eudicotyledons</taxon>
        <taxon>Gunneridae</taxon>
        <taxon>Pentapetalae</taxon>
        <taxon>rosids</taxon>
        <taxon>fabids</taxon>
        <taxon>Rosales</taxon>
        <taxon>Cannabaceae</taxon>
        <taxon>Parasponia</taxon>
    </lineage>
</organism>
<reference evidence="3" key="1">
    <citation type="submission" date="2016-06" db="EMBL/GenBank/DDBJ databases">
        <title>Parallel loss of symbiosis genes in relatives of nitrogen-fixing non-legume Parasponia.</title>
        <authorList>
            <person name="Van Velzen R."/>
            <person name="Holmer R."/>
            <person name="Bu F."/>
            <person name="Rutten L."/>
            <person name="Van Zeijl A."/>
            <person name="Liu W."/>
            <person name="Santuari L."/>
            <person name="Cao Q."/>
            <person name="Sharma T."/>
            <person name="Shen D."/>
            <person name="Roswanjaya Y."/>
            <person name="Wardhani T."/>
            <person name="Kalhor M.S."/>
            <person name="Jansen J."/>
            <person name="Van den Hoogen J."/>
            <person name="Gungor B."/>
            <person name="Hartog M."/>
            <person name="Hontelez J."/>
            <person name="Verver J."/>
            <person name="Yang W.-C."/>
            <person name="Schijlen E."/>
            <person name="Repin R."/>
            <person name="Schilthuizen M."/>
            <person name="Schranz E."/>
            <person name="Heidstra R."/>
            <person name="Miyata K."/>
            <person name="Fedorova E."/>
            <person name="Kohlen W."/>
            <person name="Bisseling T."/>
            <person name="Smit S."/>
            <person name="Geurts R."/>
        </authorList>
    </citation>
    <scope>NUCLEOTIDE SEQUENCE [LARGE SCALE GENOMIC DNA]</scope>
    <source>
        <strain evidence="3">cv. WU1-14</strain>
    </source>
</reference>
<evidence type="ECO:0000256" key="1">
    <source>
        <dbReference type="SAM" id="MobiDB-lite"/>
    </source>
</evidence>
<accession>A0A2P5E5A6</accession>
<dbReference type="AlphaFoldDB" id="A0A2P5E5A6"/>
<feature type="compositionally biased region" description="Low complexity" evidence="1">
    <location>
        <begin position="69"/>
        <end position="83"/>
    </location>
</feature>
<dbReference type="Proteomes" id="UP000237105">
    <property type="component" value="Unassembled WGS sequence"/>
</dbReference>
<proteinExistence type="predicted"/>
<dbReference type="EMBL" id="JXTB01000001">
    <property type="protein sequence ID" value="PON80735.1"/>
    <property type="molecule type" value="Genomic_DNA"/>
</dbReference>
<comment type="caution">
    <text evidence="2">The sequence shown here is derived from an EMBL/GenBank/DDBJ whole genome shotgun (WGS) entry which is preliminary data.</text>
</comment>
<evidence type="ECO:0000313" key="2">
    <source>
        <dbReference type="EMBL" id="PON80735.1"/>
    </source>
</evidence>
<feature type="compositionally biased region" description="Gly residues" evidence="1">
    <location>
        <begin position="59"/>
        <end position="68"/>
    </location>
</feature>
<evidence type="ECO:0000313" key="3">
    <source>
        <dbReference type="Proteomes" id="UP000237105"/>
    </source>
</evidence>